<gene>
    <name evidence="12" type="ORF">FQ775_19900</name>
</gene>
<evidence type="ECO:0000256" key="5">
    <source>
        <dbReference type="ARBA" id="ARBA00022984"/>
    </source>
</evidence>
<dbReference type="PANTHER" id="PTHR21581:SF6">
    <property type="entry name" value="TRAFFICKING PROTEIN PARTICLE COMPLEX SUBUNIT 12"/>
    <property type="match status" value="1"/>
</dbReference>
<comment type="similarity">
    <text evidence="1 9">Belongs to the peptidase S11 family.</text>
</comment>
<dbReference type="SUPFAM" id="SSF56601">
    <property type="entry name" value="beta-lactamase/transpeptidase-like"/>
    <property type="match status" value="1"/>
</dbReference>
<keyword evidence="6" id="KW-0961">Cell wall biogenesis/degradation</keyword>
<keyword evidence="13" id="KW-1185">Reference proteome</keyword>
<dbReference type="AlphaFoldDB" id="A0A5B8L451"/>
<evidence type="ECO:0000256" key="10">
    <source>
        <dbReference type="SAM" id="SignalP"/>
    </source>
</evidence>
<dbReference type="GO" id="GO:0008360">
    <property type="term" value="P:regulation of cell shape"/>
    <property type="evidence" value="ECO:0007669"/>
    <property type="project" value="UniProtKB-KW"/>
</dbReference>
<dbReference type="PANTHER" id="PTHR21581">
    <property type="entry name" value="D-ALANYL-D-ALANINE CARBOXYPEPTIDASE"/>
    <property type="match status" value="1"/>
</dbReference>
<feature type="active site" description="Proton acceptor" evidence="7">
    <location>
        <position position="75"/>
    </location>
</feature>
<dbReference type="GO" id="GO:0009002">
    <property type="term" value="F:serine-type D-Ala-D-Ala carboxypeptidase activity"/>
    <property type="evidence" value="ECO:0007669"/>
    <property type="project" value="InterPro"/>
</dbReference>
<dbReference type="GO" id="GO:0071555">
    <property type="term" value="P:cell wall organization"/>
    <property type="evidence" value="ECO:0007669"/>
    <property type="project" value="UniProtKB-KW"/>
</dbReference>
<keyword evidence="12" id="KW-0645">Protease</keyword>
<proteinExistence type="inferred from homology"/>
<dbReference type="EMBL" id="CP042301">
    <property type="protein sequence ID" value="QDZ02450.1"/>
    <property type="molecule type" value="Genomic_DNA"/>
</dbReference>
<keyword evidence="2 10" id="KW-0732">Signal</keyword>
<feature type="binding site" evidence="8">
    <location>
        <position position="234"/>
    </location>
    <ligand>
        <name>substrate</name>
    </ligand>
</feature>
<reference evidence="12" key="1">
    <citation type="submission" date="2020-04" db="EMBL/GenBank/DDBJ databases">
        <title>Nitratireductor sp. nov. isolated from mangrove soil.</title>
        <authorList>
            <person name="Ye Y."/>
        </authorList>
    </citation>
    <scope>NUCLEOTIDE SEQUENCE</scope>
    <source>
        <strain evidence="12">SY7</strain>
    </source>
</reference>
<dbReference type="Proteomes" id="UP000321389">
    <property type="component" value="Chromosome"/>
</dbReference>
<evidence type="ECO:0000256" key="8">
    <source>
        <dbReference type="PIRSR" id="PIRSR618044-2"/>
    </source>
</evidence>
<protein>
    <submittedName>
        <fullName evidence="12">D-alanyl-D-alanine carboxypeptidase</fullName>
    </submittedName>
</protein>
<feature type="domain" description="Peptidase S11 D-alanyl-D-alanine carboxypeptidase A N-terminal" evidence="11">
    <location>
        <begin position="43"/>
        <end position="264"/>
    </location>
</feature>
<evidence type="ECO:0000256" key="2">
    <source>
        <dbReference type="ARBA" id="ARBA00022729"/>
    </source>
</evidence>
<evidence type="ECO:0000256" key="7">
    <source>
        <dbReference type="PIRSR" id="PIRSR618044-1"/>
    </source>
</evidence>
<name>A0A5B8L451_9HYPH</name>
<sequence>MIGTGLAAAARFFLCLFLAVAVTACSTSETLRSAAPTSKAAASSKYAAIVMDGYSGEVLFARNADSPRYPASLTKMMTLYLLFEALEDGRLSRSSQITFSPYAASRPPSKLGFKAGQSIDVDTAIRALAVKSANDVATAVAEHLGGSEAQFAQMMTAKARQLGMVSTVFRNASGLPDSSQRTTARDMARLSMALRSRFPGYYPYFSQTKFTFRGRTINGHNKVLETVRGADGIKTGYTRASGFNLATSVSRDGRRLIAVVMGESSATQRNAHMADLVATYMPKTSSRNGGSRALAIRRP</sequence>
<dbReference type="GO" id="GO:0009252">
    <property type="term" value="P:peptidoglycan biosynthetic process"/>
    <property type="evidence" value="ECO:0007669"/>
    <property type="project" value="UniProtKB-KW"/>
</dbReference>
<evidence type="ECO:0000256" key="3">
    <source>
        <dbReference type="ARBA" id="ARBA00022801"/>
    </source>
</evidence>
<feature type="chain" id="PRO_5023133125" evidence="10">
    <location>
        <begin position="22"/>
        <end position="299"/>
    </location>
</feature>
<keyword evidence="4" id="KW-0133">Cell shape</keyword>
<feature type="active site" evidence="7">
    <location>
        <position position="132"/>
    </location>
</feature>
<dbReference type="InterPro" id="IPR018044">
    <property type="entry name" value="Peptidase_S11"/>
</dbReference>
<dbReference type="PRINTS" id="PR00725">
    <property type="entry name" value="DADACBPTASE1"/>
</dbReference>
<organism evidence="12 13">
    <name type="scientific">Nitratireductor mangrovi</name>
    <dbReference type="NCBI Taxonomy" id="2599600"/>
    <lineage>
        <taxon>Bacteria</taxon>
        <taxon>Pseudomonadati</taxon>
        <taxon>Pseudomonadota</taxon>
        <taxon>Alphaproteobacteria</taxon>
        <taxon>Hyphomicrobiales</taxon>
        <taxon>Phyllobacteriaceae</taxon>
        <taxon>Nitratireductor</taxon>
    </lineage>
</organism>
<evidence type="ECO:0000259" key="11">
    <source>
        <dbReference type="Pfam" id="PF00768"/>
    </source>
</evidence>
<dbReference type="KEGG" id="niy:FQ775_19900"/>
<dbReference type="InterPro" id="IPR012338">
    <property type="entry name" value="Beta-lactam/transpept-like"/>
</dbReference>
<dbReference type="InterPro" id="IPR001967">
    <property type="entry name" value="Peptidase_S11_N"/>
</dbReference>
<dbReference type="Pfam" id="PF00768">
    <property type="entry name" value="Peptidase_S11"/>
    <property type="match status" value="1"/>
</dbReference>
<accession>A0A5B8L451</accession>
<feature type="active site" description="Acyl-ester intermediate" evidence="7">
    <location>
        <position position="72"/>
    </location>
</feature>
<evidence type="ECO:0000313" key="12">
    <source>
        <dbReference type="EMBL" id="QDZ02450.1"/>
    </source>
</evidence>
<dbReference type="GO" id="GO:0006508">
    <property type="term" value="P:proteolysis"/>
    <property type="evidence" value="ECO:0007669"/>
    <property type="project" value="InterPro"/>
</dbReference>
<dbReference type="RefSeq" id="WP_146301087.1">
    <property type="nucleotide sequence ID" value="NZ_CP042301.2"/>
</dbReference>
<evidence type="ECO:0000256" key="9">
    <source>
        <dbReference type="RuleBase" id="RU004016"/>
    </source>
</evidence>
<keyword evidence="3" id="KW-0378">Hydrolase</keyword>
<dbReference type="Gene3D" id="3.40.710.10">
    <property type="entry name" value="DD-peptidase/beta-lactamase superfamily"/>
    <property type="match status" value="1"/>
</dbReference>
<evidence type="ECO:0000256" key="4">
    <source>
        <dbReference type="ARBA" id="ARBA00022960"/>
    </source>
</evidence>
<evidence type="ECO:0000313" key="13">
    <source>
        <dbReference type="Proteomes" id="UP000321389"/>
    </source>
</evidence>
<keyword evidence="12" id="KW-0121">Carboxypeptidase</keyword>
<feature type="signal peptide" evidence="10">
    <location>
        <begin position="1"/>
        <end position="21"/>
    </location>
</feature>
<evidence type="ECO:0000256" key="6">
    <source>
        <dbReference type="ARBA" id="ARBA00023316"/>
    </source>
</evidence>
<evidence type="ECO:0000256" key="1">
    <source>
        <dbReference type="ARBA" id="ARBA00007164"/>
    </source>
</evidence>
<dbReference type="OrthoDB" id="9795979at2"/>
<keyword evidence="5" id="KW-0573">Peptidoglycan synthesis</keyword>